<comment type="caution">
    <text evidence="8">The sequence shown here is derived from an EMBL/GenBank/DDBJ whole genome shotgun (WGS) entry which is preliminary data.</text>
</comment>
<keyword evidence="3" id="KW-0597">Phosphoprotein</keyword>
<protein>
    <recommendedName>
        <fullName evidence="2">histidine kinase</fullName>
        <ecNumber evidence="2">2.7.13.3</ecNumber>
    </recommendedName>
</protein>
<dbReference type="Pfam" id="PF08447">
    <property type="entry name" value="PAS_3"/>
    <property type="match status" value="1"/>
</dbReference>
<dbReference type="NCBIfam" id="TIGR00229">
    <property type="entry name" value="sensory_box"/>
    <property type="match status" value="1"/>
</dbReference>
<dbReference type="PANTHER" id="PTHR43304">
    <property type="entry name" value="PHYTOCHROME-LIKE PROTEIN CPH1"/>
    <property type="match status" value="1"/>
</dbReference>
<evidence type="ECO:0000256" key="3">
    <source>
        <dbReference type="ARBA" id="ARBA00022553"/>
    </source>
</evidence>
<dbReference type="RefSeq" id="WP_264734316.1">
    <property type="nucleotide sequence ID" value="NZ_JAPDNR010000001.1"/>
</dbReference>
<evidence type="ECO:0000259" key="7">
    <source>
        <dbReference type="SMART" id="SM00091"/>
    </source>
</evidence>
<dbReference type="CDD" id="cd00130">
    <property type="entry name" value="PAS"/>
    <property type="match status" value="1"/>
</dbReference>
<dbReference type="InterPro" id="IPR036097">
    <property type="entry name" value="HisK_dim/P_sf"/>
</dbReference>
<dbReference type="SMART" id="SM00091">
    <property type="entry name" value="PAS"/>
    <property type="match status" value="2"/>
</dbReference>
<keyword evidence="6" id="KW-0812">Transmembrane</keyword>
<feature type="domain" description="PAS" evidence="7">
    <location>
        <begin position="63"/>
        <end position="130"/>
    </location>
</feature>
<dbReference type="Gene3D" id="3.30.450.20">
    <property type="entry name" value="PAS domain"/>
    <property type="match status" value="2"/>
</dbReference>
<feature type="transmembrane region" description="Helical" evidence="6">
    <location>
        <begin position="38"/>
        <end position="56"/>
    </location>
</feature>
<proteinExistence type="predicted"/>
<keyword evidence="4" id="KW-0808">Transferase</keyword>
<evidence type="ECO:0000256" key="4">
    <source>
        <dbReference type="ARBA" id="ARBA00022679"/>
    </source>
</evidence>
<reference evidence="8 9" key="1">
    <citation type="submission" date="2022-10" db="EMBL/GenBank/DDBJ databases">
        <title>Chitinophaga nivalis PC15 sp. nov., isolated from Pyeongchang county, South Korea.</title>
        <authorList>
            <person name="Trinh H.N."/>
        </authorList>
    </citation>
    <scope>NUCLEOTIDE SEQUENCE [LARGE SCALE GENOMIC DNA]</scope>
    <source>
        <strain evidence="8 9">PC14</strain>
    </source>
</reference>
<evidence type="ECO:0000313" key="8">
    <source>
        <dbReference type="EMBL" id="MCW3487510.1"/>
    </source>
</evidence>
<dbReference type="Proteomes" id="UP001207742">
    <property type="component" value="Unassembled WGS sequence"/>
</dbReference>
<sequence length="385" mass="45063">MQRAPIKIACLCLLFVAIVFNGLFIIHSAASGNWLLPVINQLVLVAVFLLLLWLLLRHHQQAIHTEKIFNDHPVPMWIYDKETLRFLSVNQAAVDKYGYTKNEFRQLTLKDIRESAEVPYLMENITERCNGKAYRGIWKHRKKDKTDFFVEIYAHSTTYYGKKARFIMARDVDAQIRTSREARELGMRYELLSQVIDDAIYDKNFLTGQVTWNHGLSSLFAHVADAGTDAVQWWEDNLHPSDRARVCCSLHECISNNGQYWSEEYRFLCAGGNYKYVTDRAFIIYENEGTHPQPLRMIGIMQDIDKHVNQARQLEDQHQRLREIAWINSHEIRRPVVSILSIAGLFDKSNQDIHLNARLMEWLHESTQQLDEIIHKIEHTVKDIR</sequence>
<dbReference type="InterPro" id="IPR052162">
    <property type="entry name" value="Sensor_kinase/Photoreceptor"/>
</dbReference>
<dbReference type="SUPFAM" id="SSF55785">
    <property type="entry name" value="PYP-like sensor domain (PAS domain)"/>
    <property type="match status" value="2"/>
</dbReference>
<evidence type="ECO:0000256" key="5">
    <source>
        <dbReference type="ARBA" id="ARBA00022777"/>
    </source>
</evidence>
<dbReference type="SUPFAM" id="SSF47384">
    <property type="entry name" value="Homodimeric domain of signal transducing histidine kinase"/>
    <property type="match status" value="1"/>
</dbReference>
<accession>A0ABT3IUZ0</accession>
<comment type="catalytic activity">
    <reaction evidence="1">
        <text>ATP + protein L-histidine = ADP + protein N-phospho-L-histidine.</text>
        <dbReference type="EC" id="2.7.13.3"/>
    </reaction>
</comment>
<keyword evidence="9" id="KW-1185">Reference proteome</keyword>
<gene>
    <name evidence="8" type="ORF">OL497_26675</name>
</gene>
<evidence type="ECO:0000256" key="6">
    <source>
        <dbReference type="SAM" id="Phobius"/>
    </source>
</evidence>
<dbReference type="Pfam" id="PF13188">
    <property type="entry name" value="PAS_8"/>
    <property type="match status" value="1"/>
</dbReference>
<dbReference type="InterPro" id="IPR003661">
    <property type="entry name" value="HisK_dim/P_dom"/>
</dbReference>
<dbReference type="EMBL" id="JAPDNS010000002">
    <property type="protein sequence ID" value="MCW3487510.1"/>
    <property type="molecule type" value="Genomic_DNA"/>
</dbReference>
<keyword evidence="5" id="KW-0418">Kinase</keyword>
<organism evidence="8 9">
    <name type="scientific">Chitinophaga nivalis</name>
    <dbReference type="NCBI Taxonomy" id="2991709"/>
    <lineage>
        <taxon>Bacteria</taxon>
        <taxon>Pseudomonadati</taxon>
        <taxon>Bacteroidota</taxon>
        <taxon>Chitinophagia</taxon>
        <taxon>Chitinophagales</taxon>
        <taxon>Chitinophagaceae</taxon>
        <taxon>Chitinophaga</taxon>
    </lineage>
</organism>
<keyword evidence="6" id="KW-1133">Transmembrane helix</keyword>
<feature type="domain" description="PAS" evidence="7">
    <location>
        <begin position="187"/>
        <end position="255"/>
    </location>
</feature>
<dbReference type="InterPro" id="IPR035965">
    <property type="entry name" value="PAS-like_dom_sf"/>
</dbReference>
<evidence type="ECO:0000256" key="2">
    <source>
        <dbReference type="ARBA" id="ARBA00012438"/>
    </source>
</evidence>
<name>A0ABT3IUZ0_9BACT</name>
<dbReference type="InterPro" id="IPR013655">
    <property type="entry name" value="PAS_fold_3"/>
</dbReference>
<dbReference type="EC" id="2.7.13.3" evidence="2"/>
<evidence type="ECO:0000256" key="1">
    <source>
        <dbReference type="ARBA" id="ARBA00000085"/>
    </source>
</evidence>
<evidence type="ECO:0000313" key="9">
    <source>
        <dbReference type="Proteomes" id="UP001207742"/>
    </source>
</evidence>
<dbReference type="InterPro" id="IPR000014">
    <property type="entry name" value="PAS"/>
</dbReference>
<keyword evidence="6" id="KW-0472">Membrane</keyword>
<dbReference type="PANTHER" id="PTHR43304:SF1">
    <property type="entry name" value="PAC DOMAIN-CONTAINING PROTEIN"/>
    <property type="match status" value="1"/>
</dbReference>
<dbReference type="CDD" id="cd00082">
    <property type="entry name" value="HisKA"/>
    <property type="match status" value="1"/>
</dbReference>